<dbReference type="Pfam" id="PF13306">
    <property type="entry name" value="LRR_5"/>
    <property type="match status" value="1"/>
</dbReference>
<dbReference type="SUPFAM" id="SSF52058">
    <property type="entry name" value="L domain-like"/>
    <property type="match status" value="1"/>
</dbReference>
<name>A0A3E4ZBA5_9BACT</name>
<comment type="caution">
    <text evidence="1">The sequence shown here is derived from an EMBL/GenBank/DDBJ whole genome shotgun (WGS) entry which is preliminary data.</text>
</comment>
<dbReference type="EMBL" id="QSTW01000004">
    <property type="protein sequence ID" value="RGM92354.1"/>
    <property type="molecule type" value="Genomic_DNA"/>
</dbReference>
<sequence length="97" mass="10337">MASVAFPASLKEIGGHAFEDCVALTEVDLSKTALQEISSETGLKKVTLPASLKKIGSQAFLGTHLEEVVFSAELQEIDDEAFRGVVELPSVTLSNNM</sequence>
<evidence type="ECO:0000313" key="2">
    <source>
        <dbReference type="Proteomes" id="UP000260814"/>
    </source>
</evidence>
<reference evidence="1 2" key="1">
    <citation type="submission" date="2018-08" db="EMBL/GenBank/DDBJ databases">
        <title>A genome reference for cultivated species of the human gut microbiota.</title>
        <authorList>
            <person name="Zou Y."/>
            <person name="Xue W."/>
            <person name="Luo G."/>
        </authorList>
    </citation>
    <scope>NUCLEOTIDE SEQUENCE [LARGE SCALE GENOMIC DNA]</scope>
    <source>
        <strain evidence="1 2">OM06-2</strain>
    </source>
</reference>
<dbReference type="Proteomes" id="UP000260814">
    <property type="component" value="Unassembled WGS sequence"/>
</dbReference>
<dbReference type="InterPro" id="IPR032675">
    <property type="entry name" value="LRR_dom_sf"/>
</dbReference>
<organism evidence="1 2">
    <name type="scientific">Phocaeicola plebeius</name>
    <dbReference type="NCBI Taxonomy" id="310297"/>
    <lineage>
        <taxon>Bacteria</taxon>
        <taxon>Pseudomonadati</taxon>
        <taxon>Bacteroidota</taxon>
        <taxon>Bacteroidia</taxon>
        <taxon>Bacteroidales</taxon>
        <taxon>Bacteroidaceae</taxon>
        <taxon>Phocaeicola</taxon>
    </lineage>
</organism>
<accession>A0A3E4ZBA5</accession>
<gene>
    <name evidence="1" type="ORF">DXB87_05430</name>
</gene>
<dbReference type="AlphaFoldDB" id="A0A3E4ZBA5"/>
<protein>
    <submittedName>
        <fullName evidence="1">Leucine-rich repeat domain-containing protein</fullName>
    </submittedName>
</protein>
<evidence type="ECO:0000313" key="1">
    <source>
        <dbReference type="EMBL" id="RGM92354.1"/>
    </source>
</evidence>
<dbReference type="RefSeq" id="WP_117701181.1">
    <property type="nucleotide sequence ID" value="NZ_QSTW01000004.1"/>
</dbReference>
<dbReference type="Gene3D" id="3.80.10.10">
    <property type="entry name" value="Ribonuclease Inhibitor"/>
    <property type="match status" value="1"/>
</dbReference>
<dbReference type="InterPro" id="IPR026906">
    <property type="entry name" value="LRR_5"/>
</dbReference>
<proteinExistence type="predicted"/>